<organism evidence="2">
    <name type="scientific">uncultured marine group II/III euryarchaeote SAT1000_42_F11</name>
    <dbReference type="NCBI Taxonomy" id="1456584"/>
    <lineage>
        <taxon>Archaea</taxon>
        <taxon>Methanobacteriati</taxon>
        <taxon>Methanobacteriota</taxon>
        <taxon>environmental samples</taxon>
    </lineage>
</organism>
<dbReference type="SUPFAM" id="SSF64307">
    <property type="entry name" value="SirA-like"/>
    <property type="match status" value="1"/>
</dbReference>
<name>A0A075I8J9_9EURY</name>
<dbReference type="Pfam" id="PF01206">
    <property type="entry name" value="TusA"/>
    <property type="match status" value="1"/>
</dbReference>
<sequence>MVDEGVTTLNLLGFFCPVPIHETRKAVESSEGGSLFEVVCDDPETLHDMPALCDRMRLELLGVSEDAGEYTFRIRSPARP</sequence>
<reference evidence="2" key="1">
    <citation type="journal article" date="2014" name="Genome Biol. Evol.">
        <title>Pangenome evidence for extensive interdomain horizontal transfer affecting lineage core and shell genes in uncultured planktonic thaumarchaeota and euryarchaeota.</title>
        <authorList>
            <person name="Deschamps P."/>
            <person name="Zivanovic Y."/>
            <person name="Moreira D."/>
            <person name="Rodriguez-Valera F."/>
            <person name="Lopez-Garcia P."/>
        </authorList>
    </citation>
    <scope>NUCLEOTIDE SEQUENCE</scope>
</reference>
<dbReference type="InterPro" id="IPR001455">
    <property type="entry name" value="TusA-like"/>
</dbReference>
<evidence type="ECO:0000259" key="1">
    <source>
        <dbReference type="Pfam" id="PF01206"/>
    </source>
</evidence>
<protein>
    <submittedName>
        <fullName evidence="2">Putative redox protein, regulator of disulfide bond formation</fullName>
    </submittedName>
</protein>
<feature type="domain" description="UPF0033" evidence="1">
    <location>
        <begin position="8"/>
        <end position="75"/>
    </location>
</feature>
<accession>A0A075I8J9</accession>
<proteinExistence type="predicted"/>
<dbReference type="AlphaFoldDB" id="A0A075I8J9"/>
<dbReference type="EMBL" id="KF901278">
    <property type="protein sequence ID" value="AIF24981.1"/>
    <property type="molecule type" value="Genomic_DNA"/>
</dbReference>
<dbReference type="InterPro" id="IPR036868">
    <property type="entry name" value="TusA-like_sf"/>
</dbReference>
<evidence type="ECO:0000313" key="2">
    <source>
        <dbReference type="EMBL" id="AIF24981.1"/>
    </source>
</evidence>
<dbReference type="Gene3D" id="3.30.110.40">
    <property type="entry name" value="TusA-like domain"/>
    <property type="match status" value="1"/>
</dbReference>
<dbReference type="CDD" id="cd00291">
    <property type="entry name" value="SirA_YedF_YeeD"/>
    <property type="match status" value="1"/>
</dbReference>